<dbReference type="GO" id="GO:0001671">
    <property type="term" value="F:ATPase activator activity"/>
    <property type="evidence" value="ECO:0000318"/>
    <property type="project" value="GO_Central"/>
</dbReference>
<dbReference type="OrthoDB" id="240298at2759"/>
<comment type="similarity">
    <text evidence="7">Belongs to the TIM14 family.</text>
</comment>
<dbReference type="SMART" id="SM00271">
    <property type="entry name" value="DnaJ"/>
    <property type="match status" value="1"/>
</dbReference>
<evidence type="ECO:0000259" key="11">
    <source>
        <dbReference type="PROSITE" id="PS50076"/>
    </source>
</evidence>
<sequence length="123" mass="13168">QGSVLIWTESIFIMSGGGLIAAGLLMAGAAFGARSILRNQAALKKGLEKIPVFEKYHRGGFEDKMSKREAALILGITPNVKTSKLKEAHKKIMIANHPDRGGSPYIAAKINEAKQVLEKPGGN</sequence>
<gene>
    <name evidence="12" type="primary">WBGene00304399</name>
</gene>
<keyword evidence="6 10" id="KW-0472">Membrane</keyword>
<keyword evidence="13" id="KW-1185">Reference proteome</keyword>
<evidence type="ECO:0000256" key="6">
    <source>
        <dbReference type="ARBA" id="ARBA00023136"/>
    </source>
</evidence>
<evidence type="ECO:0000256" key="7">
    <source>
        <dbReference type="ARBA" id="ARBA00038105"/>
    </source>
</evidence>
<dbReference type="SUPFAM" id="SSF46565">
    <property type="entry name" value="Chaperone J-domain"/>
    <property type="match status" value="1"/>
</dbReference>
<keyword evidence="2 10" id="KW-0812">Transmembrane</keyword>
<dbReference type="GO" id="GO:0030150">
    <property type="term" value="P:protein import into mitochondrial matrix"/>
    <property type="evidence" value="ECO:0000318"/>
    <property type="project" value="GO_Central"/>
</dbReference>
<dbReference type="FunFam" id="1.10.287.110:FF:000001">
    <property type="entry name" value="Import inner membrane translocase subunit tim14"/>
    <property type="match status" value="1"/>
</dbReference>
<proteinExistence type="inferred from homology"/>
<reference evidence="13" key="1">
    <citation type="journal article" date="2008" name="Nat. Genet.">
        <title>The Pristionchus pacificus genome provides a unique perspective on nematode lifestyle and parasitism.</title>
        <authorList>
            <person name="Dieterich C."/>
            <person name="Clifton S.W."/>
            <person name="Schuster L.N."/>
            <person name="Chinwalla A."/>
            <person name="Delehaunty K."/>
            <person name="Dinkelacker I."/>
            <person name="Fulton L."/>
            <person name="Fulton R."/>
            <person name="Godfrey J."/>
            <person name="Minx P."/>
            <person name="Mitreva M."/>
            <person name="Roeseler W."/>
            <person name="Tian H."/>
            <person name="Witte H."/>
            <person name="Yang S.P."/>
            <person name="Wilson R.K."/>
            <person name="Sommer R.J."/>
        </authorList>
    </citation>
    <scope>NUCLEOTIDE SEQUENCE [LARGE SCALE GENOMIC DNA]</scope>
    <source>
        <strain evidence="13">PS312</strain>
    </source>
</reference>
<protein>
    <recommendedName>
        <fullName evidence="9">DnaJ homolog subfamily C member 21</fullName>
    </recommendedName>
</protein>
<name>A0A8R1Z7V5_PRIPA</name>
<dbReference type="Gene3D" id="1.10.287.110">
    <property type="entry name" value="DnaJ domain"/>
    <property type="match status" value="1"/>
</dbReference>
<dbReference type="GO" id="GO:0001405">
    <property type="term" value="C:PAM complex, Tim23 associated import motor"/>
    <property type="evidence" value="ECO:0000318"/>
    <property type="project" value="GO_Central"/>
</dbReference>
<dbReference type="PANTHER" id="PTHR12763">
    <property type="match status" value="1"/>
</dbReference>
<evidence type="ECO:0000313" key="12">
    <source>
        <dbReference type="EnsemblMetazoa" id="PPA46620.1"/>
    </source>
</evidence>
<evidence type="ECO:0000256" key="2">
    <source>
        <dbReference type="ARBA" id="ARBA00022692"/>
    </source>
</evidence>
<evidence type="ECO:0000313" key="13">
    <source>
        <dbReference type="Proteomes" id="UP000005239"/>
    </source>
</evidence>
<evidence type="ECO:0000256" key="5">
    <source>
        <dbReference type="ARBA" id="ARBA00023128"/>
    </source>
</evidence>
<reference evidence="12" key="2">
    <citation type="submission" date="2022-06" db="UniProtKB">
        <authorList>
            <consortium name="EnsemblMetazoa"/>
        </authorList>
    </citation>
    <scope>IDENTIFICATION</scope>
    <source>
        <strain evidence="12">PS312</strain>
    </source>
</reference>
<organism evidence="12 13">
    <name type="scientific">Pristionchus pacificus</name>
    <name type="common">Parasitic nematode worm</name>
    <dbReference type="NCBI Taxonomy" id="54126"/>
    <lineage>
        <taxon>Eukaryota</taxon>
        <taxon>Metazoa</taxon>
        <taxon>Ecdysozoa</taxon>
        <taxon>Nematoda</taxon>
        <taxon>Chromadorea</taxon>
        <taxon>Rhabditida</taxon>
        <taxon>Rhabditina</taxon>
        <taxon>Diplogasteromorpha</taxon>
        <taxon>Diplogasteroidea</taxon>
        <taxon>Neodiplogasteridae</taxon>
        <taxon>Pristionchus</taxon>
    </lineage>
</organism>
<dbReference type="EnsemblMetazoa" id="PPA46620.1">
    <property type="protein sequence ID" value="PPA46620.1"/>
    <property type="gene ID" value="WBGene00304399"/>
</dbReference>
<keyword evidence="4 10" id="KW-1133">Transmembrane helix</keyword>
<evidence type="ECO:0000256" key="1">
    <source>
        <dbReference type="ARBA" id="ARBA00004434"/>
    </source>
</evidence>
<comment type="subcellular location">
    <subcellularLocation>
        <location evidence="1">Mitochondrion inner membrane</location>
        <topology evidence="1">Single-pass membrane protein</topology>
    </subcellularLocation>
</comment>
<evidence type="ECO:0000256" key="9">
    <source>
        <dbReference type="ARBA" id="ARBA00076378"/>
    </source>
</evidence>
<comment type="function">
    <text evidence="8">Probable component of the PAM complex, a complex required for the translocation of transit peptide-containing proteins from the inner membrane into the mitochondrial matrix in an ATP-dependent manner. May act as a co-chaperone that stimulate the ATP-dependent activity.</text>
</comment>
<dbReference type="InterPro" id="IPR001623">
    <property type="entry name" value="DnaJ_domain"/>
</dbReference>
<accession>A0A8R1Z7V5</accession>
<evidence type="ECO:0000256" key="4">
    <source>
        <dbReference type="ARBA" id="ARBA00022989"/>
    </source>
</evidence>
<dbReference type="AlphaFoldDB" id="A0A8R1Z7V5"/>
<evidence type="ECO:0000256" key="3">
    <source>
        <dbReference type="ARBA" id="ARBA00022792"/>
    </source>
</evidence>
<evidence type="ECO:0000256" key="10">
    <source>
        <dbReference type="SAM" id="Phobius"/>
    </source>
</evidence>
<feature type="domain" description="J" evidence="11">
    <location>
        <begin position="69"/>
        <end position="122"/>
    </location>
</feature>
<dbReference type="PROSITE" id="PS50076">
    <property type="entry name" value="DNAJ_2"/>
    <property type="match status" value="1"/>
</dbReference>
<keyword evidence="5" id="KW-0496">Mitochondrion</keyword>
<keyword evidence="3" id="KW-0999">Mitochondrion inner membrane</keyword>
<feature type="transmembrane region" description="Helical" evidence="10">
    <location>
        <begin position="12"/>
        <end position="37"/>
    </location>
</feature>
<dbReference type="PANTHER" id="PTHR12763:SF28">
    <property type="entry name" value="GEO10507P1-RELATED"/>
    <property type="match status" value="1"/>
</dbReference>
<dbReference type="InterPro" id="IPR036869">
    <property type="entry name" value="J_dom_sf"/>
</dbReference>
<dbReference type="Proteomes" id="UP000005239">
    <property type="component" value="Unassembled WGS sequence"/>
</dbReference>
<dbReference type="CDD" id="cd06257">
    <property type="entry name" value="DnaJ"/>
    <property type="match status" value="1"/>
</dbReference>
<evidence type="ECO:0000256" key="8">
    <source>
        <dbReference type="ARBA" id="ARBA00054366"/>
    </source>
</evidence>